<keyword evidence="1" id="KW-0732">Signal</keyword>
<gene>
    <name evidence="2" type="ORF">VSA01S_05310</name>
</gene>
<dbReference type="Proteomes" id="UP000321922">
    <property type="component" value="Unassembled WGS sequence"/>
</dbReference>
<keyword evidence="3" id="KW-1185">Reference proteome</keyword>
<reference evidence="2 3" key="1">
    <citation type="submission" date="2019-07" db="EMBL/GenBank/DDBJ databases">
        <title>Whole genome shotgun sequence of Vibrio sagamiensis NBRC 104589.</title>
        <authorList>
            <person name="Hosoyama A."/>
            <person name="Uohara A."/>
            <person name="Ohji S."/>
            <person name="Ichikawa N."/>
        </authorList>
    </citation>
    <scope>NUCLEOTIDE SEQUENCE [LARGE SCALE GENOMIC DNA]</scope>
    <source>
        <strain evidence="2 3">NBRC 104589</strain>
    </source>
</reference>
<feature type="signal peptide" evidence="1">
    <location>
        <begin position="1"/>
        <end position="21"/>
    </location>
</feature>
<dbReference type="EMBL" id="BJXJ01000003">
    <property type="protein sequence ID" value="GEM74419.1"/>
    <property type="molecule type" value="Genomic_DNA"/>
</dbReference>
<proteinExistence type="predicted"/>
<name>A0A511QAT6_9VIBR</name>
<sequence length="122" mass="13597">MKKNQVLILSFVSLFSAFSNAYVKPESKLDISVTELRKISSISVGHDGSWYIGADAGWGLNGCPDVTSMRIVYNHYLKEDYIKILSMINDYSTVKVSANAVCASDNNFVIDVQKFITVHKPK</sequence>
<accession>A0A511QAT6</accession>
<comment type="caution">
    <text evidence="2">The sequence shown here is derived from an EMBL/GenBank/DDBJ whole genome shotgun (WGS) entry which is preliminary data.</text>
</comment>
<evidence type="ECO:0000313" key="3">
    <source>
        <dbReference type="Proteomes" id="UP000321922"/>
    </source>
</evidence>
<organism evidence="2 3">
    <name type="scientific">Vibrio sagamiensis NBRC 104589</name>
    <dbReference type="NCBI Taxonomy" id="1219064"/>
    <lineage>
        <taxon>Bacteria</taxon>
        <taxon>Pseudomonadati</taxon>
        <taxon>Pseudomonadota</taxon>
        <taxon>Gammaproteobacteria</taxon>
        <taxon>Vibrionales</taxon>
        <taxon>Vibrionaceae</taxon>
        <taxon>Vibrio</taxon>
    </lineage>
</organism>
<evidence type="ECO:0000313" key="2">
    <source>
        <dbReference type="EMBL" id="GEM74419.1"/>
    </source>
</evidence>
<protein>
    <submittedName>
        <fullName evidence="2">Uncharacterized protein</fullName>
    </submittedName>
</protein>
<evidence type="ECO:0000256" key="1">
    <source>
        <dbReference type="SAM" id="SignalP"/>
    </source>
</evidence>
<dbReference type="OrthoDB" id="5906684at2"/>
<feature type="chain" id="PRO_5021736213" evidence="1">
    <location>
        <begin position="22"/>
        <end position="122"/>
    </location>
</feature>
<dbReference type="AlphaFoldDB" id="A0A511QAT6"/>
<dbReference type="RefSeq" id="WP_039983962.1">
    <property type="nucleotide sequence ID" value="NZ_BAOJ01000429.1"/>
</dbReference>